<dbReference type="Proteomes" id="UP000664701">
    <property type="component" value="Chromosome"/>
</dbReference>
<dbReference type="EMBL" id="CP147251">
    <property type="protein sequence ID" value="WYJ75636.1"/>
    <property type="molecule type" value="Genomic_DNA"/>
</dbReference>
<evidence type="ECO:0000256" key="1">
    <source>
        <dbReference type="SAM" id="Phobius"/>
    </source>
</evidence>
<organism evidence="3 4">
    <name type="scientific">Candidatus Enterococcus lowellii</name>
    <dbReference type="NCBI Taxonomy" id="2230877"/>
    <lineage>
        <taxon>Bacteria</taxon>
        <taxon>Bacillati</taxon>
        <taxon>Bacillota</taxon>
        <taxon>Bacilli</taxon>
        <taxon>Lactobacillales</taxon>
        <taxon>Enterococcaceae</taxon>
        <taxon>Enterococcus</taxon>
    </lineage>
</organism>
<dbReference type="CDD" id="cd03392">
    <property type="entry name" value="PAP2_like_2"/>
    <property type="match status" value="1"/>
</dbReference>
<feature type="domain" description="Phosphatidic acid phosphatase type 2/haloperoxidase" evidence="2">
    <location>
        <begin position="91"/>
        <end position="199"/>
    </location>
</feature>
<feature type="transmembrane region" description="Helical" evidence="1">
    <location>
        <begin position="184"/>
        <end position="202"/>
    </location>
</feature>
<dbReference type="InterPro" id="IPR000326">
    <property type="entry name" value="PAP2/HPO"/>
</dbReference>
<dbReference type="SUPFAM" id="SSF48317">
    <property type="entry name" value="Acid phosphatase/Vanadium-dependent haloperoxidase"/>
    <property type="match status" value="1"/>
</dbReference>
<keyword evidence="4" id="KW-1185">Reference proteome</keyword>
<dbReference type="PANTHER" id="PTHR14969:SF13">
    <property type="entry name" value="AT30094P"/>
    <property type="match status" value="1"/>
</dbReference>
<keyword evidence="1" id="KW-1133">Transmembrane helix</keyword>
<feature type="transmembrane region" description="Helical" evidence="1">
    <location>
        <begin position="53"/>
        <end position="79"/>
    </location>
</feature>
<dbReference type="Gene3D" id="1.20.144.10">
    <property type="entry name" value="Phosphatidic acid phosphatase type 2/haloperoxidase"/>
    <property type="match status" value="2"/>
</dbReference>
<protein>
    <submittedName>
        <fullName evidence="3">Undecaprenyl-diphosphatase</fullName>
    </submittedName>
</protein>
<reference evidence="3 4" key="1">
    <citation type="submission" date="2024-03" db="EMBL/GenBank/DDBJ databases">
        <title>The Genome Sequence of Enterococcus sp. DIV2402.</title>
        <authorList>
            <consortium name="The Broad Institute Genomics Platform"/>
            <consortium name="The Broad Institute Microbial Omics Core"/>
            <consortium name="The Broad Institute Genomic Center for Infectious Diseases"/>
            <person name="Earl A."/>
            <person name="Manson A."/>
            <person name="Gilmore M."/>
            <person name="Schwartman J."/>
            <person name="Shea T."/>
            <person name="Abouelleil A."/>
            <person name="Cao P."/>
            <person name="Chapman S."/>
            <person name="Cusick C."/>
            <person name="Young S."/>
            <person name="Neafsey D."/>
            <person name="Nusbaum C."/>
            <person name="Birren B."/>
        </authorList>
    </citation>
    <scope>NUCLEOTIDE SEQUENCE [LARGE SCALE GENOMIC DNA]</scope>
    <source>
        <strain evidence="3 4">DIV2402</strain>
    </source>
</reference>
<feature type="transmembrane region" description="Helical" evidence="1">
    <location>
        <begin position="128"/>
        <end position="149"/>
    </location>
</feature>
<dbReference type="RefSeq" id="WP_207871813.1">
    <property type="nucleotide sequence ID" value="NZ_CP147251.1"/>
</dbReference>
<evidence type="ECO:0000259" key="2">
    <source>
        <dbReference type="SMART" id="SM00014"/>
    </source>
</evidence>
<feature type="transmembrane region" description="Helical" evidence="1">
    <location>
        <begin position="9"/>
        <end position="28"/>
    </location>
</feature>
<dbReference type="PANTHER" id="PTHR14969">
    <property type="entry name" value="SPHINGOSINE-1-PHOSPHATE PHOSPHOHYDROLASE"/>
    <property type="match status" value="1"/>
</dbReference>
<proteinExistence type="predicted"/>
<keyword evidence="1" id="KW-0812">Transmembrane</keyword>
<accession>A0ABZ2SMM8</accession>
<feature type="transmembrane region" description="Helical" evidence="1">
    <location>
        <begin position="156"/>
        <end position="178"/>
    </location>
</feature>
<gene>
    <name evidence="3" type="ORF">DOK78_000212</name>
</gene>
<keyword evidence="1" id="KW-0472">Membrane</keyword>
<dbReference type="Pfam" id="PF01569">
    <property type="entry name" value="PAP2"/>
    <property type="match status" value="1"/>
</dbReference>
<name>A0ABZ2SMM8_9ENTE</name>
<dbReference type="SMART" id="SM00014">
    <property type="entry name" value="acidPPc"/>
    <property type="match status" value="1"/>
</dbReference>
<dbReference type="InterPro" id="IPR036938">
    <property type="entry name" value="PAP2/HPO_sf"/>
</dbReference>
<sequence length="216" mass="24898">MNNKLYTQFVGSCSLVLFAFLGYVVRFYPGWIQPFDQFITNGIRSLYPTWTPFFLWITKFANPSTMVILFLALLFVLLYGKRYAEAAWFSLGIIGIAGIFNPLIKLLFMRERPTLEHLVTEHSYSFPSGHSTGSMVLYGTLIFLIALFIQNRYLKLGLQIILGSCILLIGISRVYLGVHFPSDIIGGFSLGLGWLLLSYPYYQKQRFIWRFKNKQL</sequence>
<evidence type="ECO:0000313" key="3">
    <source>
        <dbReference type="EMBL" id="WYJ75636.1"/>
    </source>
</evidence>
<feature type="transmembrane region" description="Helical" evidence="1">
    <location>
        <begin position="86"/>
        <end position="108"/>
    </location>
</feature>
<evidence type="ECO:0000313" key="4">
    <source>
        <dbReference type="Proteomes" id="UP000664701"/>
    </source>
</evidence>